<dbReference type="EMBL" id="JAFFZP010000058">
    <property type="protein sequence ID" value="MBN0989835.1"/>
    <property type="molecule type" value="Genomic_DNA"/>
</dbReference>
<dbReference type="Pfam" id="PF18267">
    <property type="entry name" value="Rubredoxin_C"/>
    <property type="match status" value="1"/>
</dbReference>
<dbReference type="InterPro" id="IPR016156">
    <property type="entry name" value="FAD/NAD-linked_Rdtase_dimer_sf"/>
</dbReference>
<reference evidence="3 4" key="1">
    <citation type="submission" date="2021-02" db="EMBL/GenBank/DDBJ databases">
        <title>A novel species of genus Amphritea isolated from a fishpond in China.</title>
        <authorList>
            <person name="Lu H."/>
        </authorList>
    </citation>
    <scope>NUCLEOTIDE SEQUENCE [LARGE SCALE GENOMIC DNA]</scope>
    <source>
        <strain evidence="3 4">RP18W</strain>
    </source>
</reference>
<dbReference type="InterPro" id="IPR041575">
    <property type="entry name" value="Rubredoxin_C"/>
</dbReference>
<accession>A0ABS2WDY3</accession>
<dbReference type="RefSeq" id="WP_205210114.1">
    <property type="nucleotide sequence ID" value="NZ_JAFFZO010000011.1"/>
</dbReference>
<proteinExistence type="predicted"/>
<sequence>MTKLKVSGLDIHSIGAFETNANDPEKNIEVMKLSDTEHGIYKKLVLQNNHIIGAVCVGDVSDSFWYHQLMTEKTDIQAFRSNLLLGKAYSDVA</sequence>
<comment type="caution">
    <text evidence="3">The sequence shown here is derived from an EMBL/GenBank/DDBJ whole genome shotgun (WGS) entry which is preliminary data.</text>
</comment>
<organism evidence="3 4">
    <name type="scientific">Amphritea pacifica</name>
    <dbReference type="NCBI Taxonomy" id="2811233"/>
    <lineage>
        <taxon>Bacteria</taxon>
        <taxon>Pseudomonadati</taxon>
        <taxon>Pseudomonadota</taxon>
        <taxon>Gammaproteobacteria</taxon>
        <taxon>Oceanospirillales</taxon>
        <taxon>Oceanospirillaceae</taxon>
        <taxon>Amphritea</taxon>
    </lineage>
</organism>
<evidence type="ECO:0000313" key="3">
    <source>
        <dbReference type="EMBL" id="MBN0989835.1"/>
    </source>
</evidence>
<protein>
    <recommendedName>
        <fullName evidence="2">NADH-rubredoxin oxidoreductase C-terminal domain-containing protein</fullName>
    </recommendedName>
</protein>
<feature type="domain" description="NADH-rubredoxin oxidoreductase C-terminal" evidence="2">
    <location>
        <begin position="1"/>
        <end position="74"/>
    </location>
</feature>
<gene>
    <name evidence="3" type="ORF">JW498_20940</name>
</gene>
<name>A0ABS2WDY3_9GAMM</name>
<dbReference type="Gene3D" id="3.30.390.30">
    <property type="match status" value="1"/>
</dbReference>
<dbReference type="Proteomes" id="UP000760472">
    <property type="component" value="Unassembled WGS sequence"/>
</dbReference>
<comment type="cofactor">
    <cofactor evidence="1">
        <name>FAD</name>
        <dbReference type="ChEBI" id="CHEBI:57692"/>
    </cofactor>
</comment>
<evidence type="ECO:0000256" key="1">
    <source>
        <dbReference type="ARBA" id="ARBA00001974"/>
    </source>
</evidence>
<evidence type="ECO:0000313" key="4">
    <source>
        <dbReference type="Proteomes" id="UP000760472"/>
    </source>
</evidence>
<keyword evidence="4" id="KW-1185">Reference proteome</keyword>
<evidence type="ECO:0000259" key="2">
    <source>
        <dbReference type="Pfam" id="PF18267"/>
    </source>
</evidence>